<organism evidence="3 4">
    <name type="scientific">Odocoileus virginianus</name>
    <name type="common">White-tailed deer</name>
    <dbReference type="NCBI Taxonomy" id="9874"/>
    <lineage>
        <taxon>Eukaryota</taxon>
        <taxon>Metazoa</taxon>
        <taxon>Chordata</taxon>
        <taxon>Craniata</taxon>
        <taxon>Vertebrata</taxon>
        <taxon>Euteleostomi</taxon>
        <taxon>Mammalia</taxon>
        <taxon>Eutheria</taxon>
        <taxon>Laurasiatheria</taxon>
        <taxon>Artiodactyla</taxon>
        <taxon>Ruminantia</taxon>
        <taxon>Pecora</taxon>
        <taxon>Cervidae</taxon>
        <taxon>Odocoileinae</taxon>
        <taxon>Odocoileus</taxon>
    </lineage>
</organism>
<proteinExistence type="inferred from homology"/>
<accession>A0ABM4HSJ6</accession>
<dbReference type="Pfam" id="PF15242">
    <property type="entry name" value="FAM53"/>
    <property type="match status" value="2"/>
</dbReference>
<dbReference type="RefSeq" id="XP_070318529.1">
    <property type="nucleotide sequence ID" value="XM_070462428.1"/>
</dbReference>
<dbReference type="PANTHER" id="PTHR28567">
    <property type="entry name" value="PROTEIN FAM53A-LIKE ISOFORM X1"/>
    <property type="match status" value="1"/>
</dbReference>
<sequence length="247" mass="26477">MGLLLPAEERPREDVGGGRPVGSQVAVGPASPFLPSPRGPSMGTLGARDLRGSARSPWVLPTKRHGCSLSELDERAISGSPRLPGGPRVWTPVTKRRCHSSGCRLSLAQERLVPAGAAPPSAGSAPATTPASTPEPGRCQGLFHCCSQPCVCAGGKGWWKHGRAEDACWPCPALDFLKMAWTLKTSKSLCPLSYEDEDEEDARVRMALSSPWPCCARPRPPPYQPRPGVLVGLGHWRGRGWERQGPR</sequence>
<evidence type="ECO:0000256" key="1">
    <source>
        <dbReference type="ARBA" id="ARBA00010984"/>
    </source>
</evidence>
<feature type="compositionally biased region" description="Basic and acidic residues" evidence="2">
    <location>
        <begin position="7"/>
        <end position="16"/>
    </location>
</feature>
<name>A0ABM4HSJ6_ODOVR</name>
<evidence type="ECO:0000313" key="4">
    <source>
        <dbReference type="RefSeq" id="XP_070318529.1"/>
    </source>
</evidence>
<gene>
    <name evidence="4" type="primary">FAM53A</name>
</gene>
<dbReference type="InterPro" id="IPR029356">
    <property type="entry name" value="FAM53"/>
</dbReference>
<keyword evidence="3" id="KW-1185">Reference proteome</keyword>
<comment type="similarity">
    <text evidence="1">Belongs to the FAM53 family.</text>
</comment>
<evidence type="ECO:0000313" key="3">
    <source>
        <dbReference type="Proteomes" id="UP001652640"/>
    </source>
</evidence>
<evidence type="ECO:0000256" key="2">
    <source>
        <dbReference type="SAM" id="MobiDB-lite"/>
    </source>
</evidence>
<dbReference type="Proteomes" id="UP001652640">
    <property type="component" value="Unplaced"/>
</dbReference>
<reference evidence="4" key="1">
    <citation type="submission" date="2025-08" db="UniProtKB">
        <authorList>
            <consortium name="RefSeq"/>
        </authorList>
    </citation>
    <scope>IDENTIFICATION</scope>
    <source>
        <tissue evidence="4">Tongue muscle</tissue>
    </source>
</reference>
<dbReference type="PANTHER" id="PTHR28567:SF2">
    <property type="entry name" value="PROTEIN FAM53A"/>
    <property type="match status" value="1"/>
</dbReference>
<dbReference type="GeneID" id="139033408"/>
<protein>
    <submittedName>
        <fullName evidence="4">Protein FAM53A</fullName>
    </submittedName>
</protein>
<feature type="region of interest" description="Disordered" evidence="2">
    <location>
        <begin position="1"/>
        <end position="49"/>
    </location>
</feature>